<proteinExistence type="inferred from homology"/>
<evidence type="ECO:0000256" key="7">
    <source>
        <dbReference type="ARBA" id="ARBA00047942"/>
    </source>
</evidence>
<comment type="caution">
    <text evidence="10">The sequence shown here is derived from an EMBL/GenBank/DDBJ whole genome shotgun (WGS) entry which is preliminary data.</text>
</comment>
<evidence type="ECO:0000256" key="4">
    <source>
        <dbReference type="ARBA" id="ARBA00022679"/>
    </source>
</evidence>
<keyword evidence="3" id="KW-0489">Methyltransferase</keyword>
<protein>
    <recommendedName>
        <fullName evidence="2">site-specific DNA-methyltransferase (adenine-specific)</fullName>
        <ecNumber evidence="2">2.1.1.72</ecNumber>
    </recommendedName>
</protein>
<evidence type="ECO:0000256" key="5">
    <source>
        <dbReference type="ARBA" id="ARBA00022691"/>
    </source>
</evidence>
<organism evidence="10 11">
    <name type="scientific">Algibacter agarivorans</name>
    <dbReference type="NCBI Taxonomy" id="1109741"/>
    <lineage>
        <taxon>Bacteria</taxon>
        <taxon>Pseudomonadati</taxon>
        <taxon>Bacteroidota</taxon>
        <taxon>Flavobacteriia</taxon>
        <taxon>Flavobacteriales</taxon>
        <taxon>Flavobacteriaceae</taxon>
        <taxon>Algibacter</taxon>
    </lineage>
</organism>
<keyword evidence="5" id="KW-0949">S-adenosyl-L-methionine</keyword>
<feature type="domain" description="N6 adenine-specific DNA methyltransferase N-terminal" evidence="9">
    <location>
        <begin position="6"/>
        <end position="128"/>
    </location>
</feature>
<evidence type="ECO:0000256" key="3">
    <source>
        <dbReference type="ARBA" id="ARBA00022603"/>
    </source>
</evidence>
<dbReference type="PANTHER" id="PTHR42933:SF4">
    <property type="entry name" value="TYPE I RESTRICTION ENZYME ECOKI METHYLASE SUBUNIT"/>
    <property type="match status" value="1"/>
</dbReference>
<dbReference type="PROSITE" id="PS00092">
    <property type="entry name" value="N6_MTASE"/>
    <property type="match status" value="1"/>
</dbReference>
<dbReference type="InterPro" id="IPR022749">
    <property type="entry name" value="D12N6_MeTrfase_N"/>
</dbReference>
<dbReference type="PANTHER" id="PTHR42933">
    <property type="entry name" value="SLR6095 PROTEIN"/>
    <property type="match status" value="1"/>
</dbReference>
<dbReference type="InterPro" id="IPR038333">
    <property type="entry name" value="T1MK-like_N_sf"/>
</dbReference>
<dbReference type="InterPro" id="IPR051537">
    <property type="entry name" value="DNA_Adenine_Mtase"/>
</dbReference>
<evidence type="ECO:0000259" key="8">
    <source>
        <dbReference type="Pfam" id="PF02384"/>
    </source>
</evidence>
<dbReference type="Proteomes" id="UP001501302">
    <property type="component" value="Unassembled WGS sequence"/>
</dbReference>
<keyword evidence="11" id="KW-1185">Reference proteome</keyword>
<evidence type="ECO:0000313" key="11">
    <source>
        <dbReference type="Proteomes" id="UP001501302"/>
    </source>
</evidence>
<gene>
    <name evidence="10" type="ORF">GCM10023314_30510</name>
</gene>
<dbReference type="Pfam" id="PF02384">
    <property type="entry name" value="N6_Mtase"/>
    <property type="match status" value="1"/>
</dbReference>
<evidence type="ECO:0000259" key="9">
    <source>
        <dbReference type="Pfam" id="PF12161"/>
    </source>
</evidence>
<dbReference type="InterPro" id="IPR002052">
    <property type="entry name" value="DNA_methylase_N6_adenine_CS"/>
</dbReference>
<comment type="catalytic activity">
    <reaction evidence="7">
        <text>a 2'-deoxyadenosine in DNA + S-adenosyl-L-methionine = an N(6)-methyl-2'-deoxyadenosine in DNA + S-adenosyl-L-homocysteine + H(+)</text>
        <dbReference type="Rhea" id="RHEA:15197"/>
        <dbReference type="Rhea" id="RHEA-COMP:12418"/>
        <dbReference type="Rhea" id="RHEA-COMP:12419"/>
        <dbReference type="ChEBI" id="CHEBI:15378"/>
        <dbReference type="ChEBI" id="CHEBI:57856"/>
        <dbReference type="ChEBI" id="CHEBI:59789"/>
        <dbReference type="ChEBI" id="CHEBI:90615"/>
        <dbReference type="ChEBI" id="CHEBI:90616"/>
        <dbReference type="EC" id="2.1.1.72"/>
    </reaction>
</comment>
<dbReference type="EMBL" id="BAABJJ010000044">
    <property type="protein sequence ID" value="GAA4954730.1"/>
    <property type="molecule type" value="Genomic_DNA"/>
</dbReference>
<dbReference type="EC" id="2.1.1.72" evidence="2"/>
<dbReference type="RefSeq" id="WP_345193581.1">
    <property type="nucleotide sequence ID" value="NZ_BAABJJ010000044.1"/>
</dbReference>
<sequence>MTQITTNIKSIRDIMRKDAGVDGDAQRISQMVWMLFLKIFADKEEEWELTVEGYQSPIPDRLKWDSWASDDEGLTGDALMELINNDLFPTLKELNIQSPQANIIRSVFEDTYNYMKNGTLFRQVINIINKIDFNNSKDRHVFNDLYETILKELQSAGSSGEYYTPRAVTQFMVDMVNPQLGETILDMASGTGGFLTCSIEHVRKQVNTPQERDVLQKSIRGIEKKPLPHLLCTTNLMLHGFDLPAVRRDNMLTMPYSDWSKKDRVDIILMNPPFGGTEEDGTENNFPQKFRTKETADLFLALIIKLLKDGGRCAVVLPDGTLFGEGVKTRIKEELLTKCNLHTIVRLPNGVFNPYTGIKTNLLFLEKGTPTKEIWYYEHPYPEGQKSYNKSKPIKIKEFDKEKAWWNKRKENELAWKVSIDEIAKRGYNLDIKNPNIIEENKVYSSQEVIKSLEVSLSESLNLLNEIKTHVANE</sequence>
<dbReference type="Gene3D" id="3.40.50.150">
    <property type="entry name" value="Vaccinia Virus protein VP39"/>
    <property type="match status" value="1"/>
</dbReference>
<accession>A0ABP9GVR8</accession>
<feature type="domain" description="DNA methylase adenine-specific" evidence="8">
    <location>
        <begin position="138"/>
        <end position="436"/>
    </location>
</feature>
<comment type="similarity">
    <text evidence="1">Belongs to the N(4)/N(6)-methyltransferase family.</text>
</comment>
<name>A0ABP9GVR8_9FLAO</name>
<keyword evidence="6" id="KW-0680">Restriction system</keyword>
<evidence type="ECO:0000256" key="6">
    <source>
        <dbReference type="ARBA" id="ARBA00022747"/>
    </source>
</evidence>
<evidence type="ECO:0000256" key="2">
    <source>
        <dbReference type="ARBA" id="ARBA00011900"/>
    </source>
</evidence>
<keyword evidence="4" id="KW-0808">Transferase</keyword>
<dbReference type="Gene3D" id="1.20.1260.30">
    <property type="match status" value="1"/>
</dbReference>
<dbReference type="InterPro" id="IPR029063">
    <property type="entry name" value="SAM-dependent_MTases_sf"/>
</dbReference>
<dbReference type="Pfam" id="PF12161">
    <property type="entry name" value="HsdM_N"/>
    <property type="match status" value="1"/>
</dbReference>
<dbReference type="SUPFAM" id="SSF53335">
    <property type="entry name" value="S-adenosyl-L-methionine-dependent methyltransferases"/>
    <property type="match status" value="1"/>
</dbReference>
<dbReference type="PRINTS" id="PR00507">
    <property type="entry name" value="N12N6MTFRASE"/>
</dbReference>
<evidence type="ECO:0000256" key="1">
    <source>
        <dbReference type="ARBA" id="ARBA00006594"/>
    </source>
</evidence>
<reference evidence="11" key="1">
    <citation type="journal article" date="2019" name="Int. J. Syst. Evol. Microbiol.">
        <title>The Global Catalogue of Microorganisms (GCM) 10K type strain sequencing project: providing services to taxonomists for standard genome sequencing and annotation.</title>
        <authorList>
            <consortium name="The Broad Institute Genomics Platform"/>
            <consortium name="The Broad Institute Genome Sequencing Center for Infectious Disease"/>
            <person name="Wu L."/>
            <person name="Ma J."/>
        </authorList>
    </citation>
    <scope>NUCLEOTIDE SEQUENCE [LARGE SCALE GENOMIC DNA]</scope>
    <source>
        <strain evidence="11">JCM 18285</strain>
    </source>
</reference>
<dbReference type="InterPro" id="IPR003356">
    <property type="entry name" value="DNA_methylase_A-5"/>
</dbReference>
<evidence type="ECO:0000313" key="10">
    <source>
        <dbReference type="EMBL" id="GAA4954730.1"/>
    </source>
</evidence>